<keyword evidence="3" id="KW-1185">Reference proteome</keyword>
<name>T1F022_HELRO</name>
<dbReference type="EMBL" id="KB095905">
    <property type="protein sequence ID" value="ESO10144.1"/>
    <property type="molecule type" value="Genomic_DNA"/>
</dbReference>
<evidence type="ECO:0000313" key="1">
    <source>
        <dbReference type="EMBL" id="ESO10144.1"/>
    </source>
</evidence>
<dbReference type="AlphaFoldDB" id="T1F022"/>
<reference evidence="2" key="3">
    <citation type="submission" date="2015-06" db="UniProtKB">
        <authorList>
            <consortium name="EnsemblMetazoa"/>
        </authorList>
    </citation>
    <scope>IDENTIFICATION</scope>
</reference>
<accession>T1F022</accession>
<dbReference type="Proteomes" id="UP000015101">
    <property type="component" value="Unassembled WGS sequence"/>
</dbReference>
<dbReference type="KEGG" id="hro:HELRODRAFT_168007"/>
<dbReference type="EMBL" id="AMQM01002885">
    <property type="status" value="NOT_ANNOTATED_CDS"/>
    <property type="molecule type" value="Genomic_DNA"/>
</dbReference>
<evidence type="ECO:0000313" key="3">
    <source>
        <dbReference type="Proteomes" id="UP000015101"/>
    </source>
</evidence>
<organism evidence="2 3">
    <name type="scientific">Helobdella robusta</name>
    <name type="common">Californian leech</name>
    <dbReference type="NCBI Taxonomy" id="6412"/>
    <lineage>
        <taxon>Eukaryota</taxon>
        <taxon>Metazoa</taxon>
        <taxon>Spiralia</taxon>
        <taxon>Lophotrochozoa</taxon>
        <taxon>Annelida</taxon>
        <taxon>Clitellata</taxon>
        <taxon>Hirudinea</taxon>
        <taxon>Rhynchobdellida</taxon>
        <taxon>Glossiphoniidae</taxon>
        <taxon>Helobdella</taxon>
    </lineage>
</organism>
<evidence type="ECO:0000313" key="2">
    <source>
        <dbReference type="EnsemblMetazoa" id="HelroP168007"/>
    </source>
</evidence>
<proteinExistence type="predicted"/>
<sequence length="157" mass="17971">MTSSLRHQQHASFVIKAYHAKLTILNFEPVTINVIQHQHNSTSTQFSINMSQHQHYGERDSSSLVLKNSFERFQPTFFNESCGRSKTSQNRDVLEPTVRANPSQQAATYNCNSSNNTSNKMTRVEMHAYDLAIINNEERSVRPTSASMTNQFLLLYI</sequence>
<dbReference type="EnsemblMetazoa" id="HelroT168007">
    <property type="protein sequence ID" value="HelroP168007"/>
    <property type="gene ID" value="HelroG168007"/>
</dbReference>
<protein>
    <submittedName>
        <fullName evidence="1 2">Uncharacterized protein</fullName>
    </submittedName>
</protein>
<dbReference type="RefSeq" id="XP_009011958.1">
    <property type="nucleotide sequence ID" value="XM_009013710.1"/>
</dbReference>
<dbReference type="InParanoid" id="T1F022"/>
<dbReference type="GeneID" id="20202172"/>
<gene>
    <name evidence="2" type="primary">20202172</name>
    <name evidence="1" type="ORF">HELRODRAFT_168007</name>
</gene>
<dbReference type="CTD" id="20202172"/>
<dbReference type="HOGENOM" id="CLU_1679833_0_0_1"/>
<reference evidence="1 3" key="2">
    <citation type="journal article" date="2013" name="Nature">
        <title>Insights into bilaterian evolution from three spiralian genomes.</title>
        <authorList>
            <person name="Simakov O."/>
            <person name="Marletaz F."/>
            <person name="Cho S.J."/>
            <person name="Edsinger-Gonzales E."/>
            <person name="Havlak P."/>
            <person name="Hellsten U."/>
            <person name="Kuo D.H."/>
            <person name="Larsson T."/>
            <person name="Lv J."/>
            <person name="Arendt D."/>
            <person name="Savage R."/>
            <person name="Osoegawa K."/>
            <person name="de Jong P."/>
            <person name="Grimwood J."/>
            <person name="Chapman J.A."/>
            <person name="Shapiro H."/>
            <person name="Aerts A."/>
            <person name="Otillar R.P."/>
            <person name="Terry A.Y."/>
            <person name="Boore J.L."/>
            <person name="Grigoriev I.V."/>
            <person name="Lindberg D.R."/>
            <person name="Seaver E.C."/>
            <person name="Weisblat D.A."/>
            <person name="Putnam N.H."/>
            <person name="Rokhsar D.S."/>
        </authorList>
    </citation>
    <scope>NUCLEOTIDE SEQUENCE</scope>
</reference>
<reference evidence="3" key="1">
    <citation type="submission" date="2012-12" db="EMBL/GenBank/DDBJ databases">
        <authorList>
            <person name="Hellsten U."/>
            <person name="Grimwood J."/>
            <person name="Chapman J.A."/>
            <person name="Shapiro H."/>
            <person name="Aerts A."/>
            <person name="Otillar R.P."/>
            <person name="Terry A.Y."/>
            <person name="Boore J.L."/>
            <person name="Simakov O."/>
            <person name="Marletaz F."/>
            <person name="Cho S.-J."/>
            <person name="Edsinger-Gonzales E."/>
            <person name="Havlak P."/>
            <person name="Kuo D.-H."/>
            <person name="Larsson T."/>
            <person name="Lv J."/>
            <person name="Arendt D."/>
            <person name="Savage R."/>
            <person name="Osoegawa K."/>
            <person name="de Jong P."/>
            <person name="Lindberg D.R."/>
            <person name="Seaver E.C."/>
            <person name="Weisblat D.A."/>
            <person name="Putnam N.H."/>
            <person name="Grigoriev I.V."/>
            <person name="Rokhsar D.S."/>
        </authorList>
    </citation>
    <scope>NUCLEOTIDE SEQUENCE</scope>
</reference>